<dbReference type="Gene3D" id="3.40.50.300">
    <property type="entry name" value="P-loop containing nucleotide triphosphate hydrolases"/>
    <property type="match status" value="1"/>
</dbReference>
<evidence type="ECO:0000256" key="1">
    <source>
        <dbReference type="ARBA" id="ARBA00022448"/>
    </source>
</evidence>
<dbReference type="RefSeq" id="WP_004368720.1">
    <property type="nucleotide sequence ID" value="NZ_GL833119.1"/>
</dbReference>
<dbReference type="InterPro" id="IPR003593">
    <property type="entry name" value="AAA+_ATPase"/>
</dbReference>
<dbReference type="HOGENOM" id="CLU_000604_1_2_10"/>
<evidence type="ECO:0000313" key="5">
    <source>
        <dbReference type="EMBL" id="EFZ37706.1"/>
    </source>
</evidence>
<reference evidence="5" key="1">
    <citation type="submission" date="2011-01" db="EMBL/GenBank/DDBJ databases">
        <authorList>
            <person name="Muzny D."/>
            <person name="Qin X."/>
            <person name="Buhay C."/>
            <person name="Dugan-Rocha S."/>
            <person name="Ding Y."/>
            <person name="Chen G."/>
            <person name="Hawes A."/>
            <person name="Holder M."/>
            <person name="Jhangiani S."/>
            <person name="Johnson A."/>
            <person name="Khan Z."/>
            <person name="Li Z."/>
            <person name="Liu W."/>
            <person name="Liu X."/>
            <person name="Perez L."/>
            <person name="Shen H."/>
            <person name="Wang Q."/>
            <person name="Watt J."/>
            <person name="Xi L."/>
            <person name="Xin Y."/>
            <person name="Zhou J."/>
            <person name="Deng J."/>
            <person name="Jiang H."/>
            <person name="Liu Y."/>
            <person name="Qu J."/>
            <person name="Song X.-Z."/>
            <person name="Zhang L."/>
            <person name="Villasana D."/>
            <person name="Johnson A."/>
            <person name="Liu J."/>
            <person name="Liyanage D."/>
            <person name="Lorensuhewa L."/>
            <person name="Robinson T."/>
            <person name="Song A."/>
            <person name="Song B.-B."/>
            <person name="Dinh H."/>
            <person name="Thornton R."/>
            <person name="Coyle M."/>
            <person name="Francisco L."/>
            <person name="Jackson L."/>
            <person name="Javaid M."/>
            <person name="Korchina V."/>
            <person name="Kovar C."/>
            <person name="Mata R."/>
            <person name="Mathew T."/>
            <person name="Ngo R."/>
            <person name="Nguyen L."/>
            <person name="Nguyen N."/>
            <person name="Okwuonu G."/>
            <person name="Ongeri F."/>
            <person name="Pham C."/>
            <person name="Simmons D."/>
            <person name="Wilczek-Boney K."/>
            <person name="Hale W."/>
            <person name="Jakkamsetti A."/>
            <person name="Pham P."/>
            <person name="Ruth R."/>
            <person name="San Lucas F."/>
            <person name="Warren J."/>
            <person name="Zhang J."/>
            <person name="Zhao Z."/>
            <person name="Zhou C."/>
            <person name="Zhu D."/>
            <person name="Lee S."/>
            <person name="Bess C."/>
            <person name="Blankenburg K."/>
            <person name="Forbes L."/>
            <person name="Fu Q."/>
            <person name="Gubbala S."/>
            <person name="Hirani K."/>
            <person name="Jayaseelan J.C."/>
            <person name="Lara F."/>
            <person name="Munidasa M."/>
            <person name="Palculict T."/>
            <person name="Patil S."/>
            <person name="Pu L.-L."/>
            <person name="Saada N."/>
            <person name="Tang L."/>
            <person name="Weissenberger G."/>
            <person name="Zhu Y."/>
            <person name="Hemphill L."/>
            <person name="Shang Y."/>
            <person name="Youmans B."/>
            <person name="Ayvaz T."/>
            <person name="Ross M."/>
            <person name="Santibanez J."/>
            <person name="Aqrawi P."/>
            <person name="Gross S."/>
            <person name="Joshi V."/>
            <person name="Fowler G."/>
            <person name="Nazareth L."/>
            <person name="Reid J."/>
            <person name="Worley K."/>
            <person name="Petrosino J."/>
            <person name="Highlander S."/>
            <person name="Gibbs R."/>
        </authorList>
    </citation>
    <scope>NUCLEOTIDE SEQUENCE [LARGE SCALE GENOMIC DNA]</scope>
    <source>
        <strain evidence="5">ATCC 33269</strain>
    </source>
</reference>
<evidence type="ECO:0000259" key="4">
    <source>
        <dbReference type="PROSITE" id="PS50893"/>
    </source>
</evidence>
<keyword evidence="3 5" id="KW-0067">ATP-binding</keyword>
<gene>
    <name evidence="5" type="primary">lptB</name>
    <name evidence="5" type="ORF">HMPREF0663_10075</name>
</gene>
<keyword evidence="2" id="KW-0547">Nucleotide-binding</keyword>
<protein>
    <submittedName>
        <fullName evidence="5">ABC transporter, ATP-binding protein</fullName>
    </submittedName>
</protein>
<dbReference type="Pfam" id="PF00005">
    <property type="entry name" value="ABC_tran"/>
    <property type="match status" value="1"/>
</dbReference>
<accession>E7RLS5</accession>
<organism evidence="5 6">
    <name type="scientific">Hoylesella oralis ATCC 33269</name>
    <dbReference type="NCBI Taxonomy" id="873533"/>
    <lineage>
        <taxon>Bacteria</taxon>
        <taxon>Pseudomonadati</taxon>
        <taxon>Bacteroidota</taxon>
        <taxon>Bacteroidia</taxon>
        <taxon>Bacteroidales</taxon>
        <taxon>Prevotellaceae</taxon>
        <taxon>Hoylesella</taxon>
    </lineage>
</organism>
<dbReference type="GO" id="GO:0055085">
    <property type="term" value="P:transmembrane transport"/>
    <property type="evidence" value="ECO:0007669"/>
    <property type="project" value="InterPro"/>
</dbReference>
<dbReference type="Proteomes" id="UP000005580">
    <property type="component" value="Unassembled WGS sequence"/>
</dbReference>
<evidence type="ECO:0000313" key="6">
    <source>
        <dbReference type="Proteomes" id="UP000005580"/>
    </source>
</evidence>
<dbReference type="NCBIfam" id="TIGR04406">
    <property type="entry name" value="LPS_export_lptB"/>
    <property type="match status" value="1"/>
</dbReference>
<dbReference type="InterPro" id="IPR051120">
    <property type="entry name" value="ABC_AA/LPS_Transport"/>
</dbReference>
<dbReference type="FunFam" id="3.40.50.300:FF:000151">
    <property type="entry name" value="Lipopolysaccharide ABC transporter ATP-binding protein"/>
    <property type="match status" value="1"/>
</dbReference>
<keyword evidence="6" id="KW-1185">Reference proteome</keyword>
<dbReference type="SUPFAM" id="SSF52540">
    <property type="entry name" value="P-loop containing nucleoside triphosphate hydrolases"/>
    <property type="match status" value="1"/>
</dbReference>
<dbReference type="GO" id="GO:0005524">
    <property type="term" value="F:ATP binding"/>
    <property type="evidence" value="ECO:0007669"/>
    <property type="project" value="UniProtKB-KW"/>
</dbReference>
<dbReference type="EMBL" id="AEPE02000002">
    <property type="protein sequence ID" value="EFZ37706.1"/>
    <property type="molecule type" value="Genomic_DNA"/>
</dbReference>
<dbReference type="PANTHER" id="PTHR45772:SF10">
    <property type="entry name" value="LIPOPOLYSACCHARIDE EXPORT SYSTEM ATP-BINDING PROTEIN LPTB"/>
    <property type="match status" value="1"/>
</dbReference>
<sequence>MEDKSNMQEGNREGGMVLRTEGLVKKYGKRTVVNDVSINVKQGEIVGLLGPNGAGKTTSFYMTTGLIVPNAGHIYLNNTDITNYPVYKRARAGIGYLPQEASVFRKMSVEDNIMAVLEMTKLNRQEREDKLESLIGEFRLNKVRKNKGDQLSGGERRRTEIARCLAIDPKFIMLDEPFAGVDPIAVEDIQHIVWKLKYRNIGILITDHNVQETLTITDRAYLLFEGKILFQGNPDELASNKIVREKYLSNSFVLRKKDFQLIDEERRARESDEGK</sequence>
<dbReference type="GO" id="GO:0016887">
    <property type="term" value="F:ATP hydrolysis activity"/>
    <property type="evidence" value="ECO:0007669"/>
    <property type="project" value="InterPro"/>
</dbReference>
<dbReference type="STRING" id="28134.SAMN05444288_0766"/>
<dbReference type="SMART" id="SM00382">
    <property type="entry name" value="AAA"/>
    <property type="match status" value="1"/>
</dbReference>
<feature type="domain" description="ABC transporter" evidence="4">
    <location>
        <begin position="18"/>
        <end position="250"/>
    </location>
</feature>
<dbReference type="PROSITE" id="PS50893">
    <property type="entry name" value="ABC_TRANSPORTER_2"/>
    <property type="match status" value="1"/>
</dbReference>
<dbReference type="AlphaFoldDB" id="E7RLS5"/>
<dbReference type="CDD" id="cd03218">
    <property type="entry name" value="ABC_YhbG"/>
    <property type="match status" value="1"/>
</dbReference>
<dbReference type="InterPro" id="IPR027417">
    <property type="entry name" value="P-loop_NTPase"/>
</dbReference>
<keyword evidence="1" id="KW-0813">Transport</keyword>
<dbReference type="GO" id="GO:0043190">
    <property type="term" value="C:ATP-binding cassette (ABC) transporter complex"/>
    <property type="evidence" value="ECO:0007669"/>
    <property type="project" value="InterPro"/>
</dbReference>
<evidence type="ECO:0000256" key="2">
    <source>
        <dbReference type="ARBA" id="ARBA00022741"/>
    </source>
</evidence>
<evidence type="ECO:0000256" key="3">
    <source>
        <dbReference type="ARBA" id="ARBA00022840"/>
    </source>
</evidence>
<dbReference type="eggNOG" id="COG1137">
    <property type="taxonomic scope" value="Bacteria"/>
</dbReference>
<name>E7RLS5_9BACT</name>
<proteinExistence type="predicted"/>
<dbReference type="InterPro" id="IPR003439">
    <property type="entry name" value="ABC_transporter-like_ATP-bd"/>
</dbReference>
<dbReference type="InterPro" id="IPR030921">
    <property type="entry name" value="LPS_export_LptB"/>
</dbReference>
<dbReference type="PANTHER" id="PTHR45772">
    <property type="entry name" value="CONSERVED COMPONENT OF ABC TRANSPORTER FOR NATURAL AMINO ACIDS-RELATED"/>
    <property type="match status" value="1"/>
</dbReference>
<comment type="caution">
    <text evidence="5">The sequence shown here is derived from an EMBL/GenBank/DDBJ whole genome shotgun (WGS) entry which is preliminary data.</text>
</comment>